<keyword evidence="1" id="KW-0732">Signal</keyword>
<comment type="caution">
    <text evidence="2">The sequence shown here is derived from an EMBL/GenBank/DDBJ whole genome shotgun (WGS) entry which is preliminary data.</text>
</comment>
<accession>A0A7X1E435</accession>
<dbReference type="EMBL" id="JACHVA010000082">
    <property type="protein sequence ID" value="MBC2602165.1"/>
    <property type="molecule type" value="Genomic_DNA"/>
</dbReference>
<proteinExistence type="predicted"/>
<dbReference type="InterPro" id="IPR006626">
    <property type="entry name" value="PbH1"/>
</dbReference>
<dbReference type="AlphaFoldDB" id="A0A7X1E435"/>
<dbReference type="InterPro" id="IPR012334">
    <property type="entry name" value="Pectin_lyas_fold"/>
</dbReference>
<evidence type="ECO:0000256" key="1">
    <source>
        <dbReference type="SAM" id="SignalP"/>
    </source>
</evidence>
<keyword evidence="3" id="KW-1185">Reference proteome</keyword>
<dbReference type="Gene3D" id="2.160.20.10">
    <property type="entry name" value="Single-stranded right-handed beta-helix, Pectin lyase-like"/>
    <property type="match status" value="3"/>
</dbReference>
<dbReference type="Proteomes" id="UP000525652">
    <property type="component" value="Unassembled WGS sequence"/>
</dbReference>
<organism evidence="2 3">
    <name type="scientific">Puniceicoccus vermicola</name>
    <dbReference type="NCBI Taxonomy" id="388746"/>
    <lineage>
        <taxon>Bacteria</taxon>
        <taxon>Pseudomonadati</taxon>
        <taxon>Verrucomicrobiota</taxon>
        <taxon>Opitutia</taxon>
        <taxon>Puniceicoccales</taxon>
        <taxon>Puniceicoccaceae</taxon>
        <taxon>Puniceicoccus</taxon>
    </lineage>
</organism>
<dbReference type="RefSeq" id="WP_185692863.1">
    <property type="nucleotide sequence ID" value="NZ_JACHVA010000082.1"/>
</dbReference>
<feature type="chain" id="PRO_5030575083" evidence="1">
    <location>
        <begin position="28"/>
        <end position="574"/>
    </location>
</feature>
<name>A0A7X1E435_9BACT</name>
<dbReference type="InterPro" id="IPR011050">
    <property type="entry name" value="Pectin_lyase_fold/virulence"/>
</dbReference>
<protein>
    <submittedName>
        <fullName evidence="2">Right-handed parallel beta-helix repeat-containing protein</fullName>
    </submittedName>
</protein>
<evidence type="ECO:0000313" key="2">
    <source>
        <dbReference type="EMBL" id="MBC2602165.1"/>
    </source>
</evidence>
<sequence length="574" mass="63464">MMPFLSFLSKISLGLLGLVAVSVPAVAEEGNRVLHVREFGAIPDDGLDDMPAINEAIRTATRLGASEVRFDSGTYRLQETVTVGGFGHDNYMIVDHAKNMALVGEVDEDGKPTTRIVRDYELNNEAKPPIQLRIWNSDSVSVRNFVFTNDPPMGSTAKVVSVDRENDVVVVEVLPGLPAYDGMRAASAHAWNLETTKLKRFGSTPGSATLTIGLNVNDYWEVVPDSGGRLLKMEGAGFANRLAVGDGVSWHHKSTDSHNQIEVMYCRDTVFENVSLPNLSNAGMLAGYNHNFTLRRIRFEPENGNLAVGGRDGIHLSNTSGTVLVEDSVFRGLRMDPLVLRKSFGFIREIGDDGSIVVKTNLRTAAEIPSGDSLRFWVGEVPFDLTVESAEDLGDSLYRYRLVEDLPDTVKSDSVVSFQTYSLDEAIIRNCVFAGNFGSAIVNFVENVIIEDCVFSDNAYQIKMGANFVSGAFARNVIFRNNLCEDVSWVDIARRAQPSILMIHSLNRFFEDPRYNRNIEIYGNTFRNPDGPDNAVAIDVRNATDVRIHDNVYEGFERKVSIDPETTADIEVED</sequence>
<reference evidence="2 3" key="1">
    <citation type="submission" date="2020-07" db="EMBL/GenBank/DDBJ databases">
        <authorList>
            <person name="Feng X."/>
        </authorList>
    </citation>
    <scope>NUCLEOTIDE SEQUENCE [LARGE SCALE GENOMIC DNA]</scope>
    <source>
        <strain evidence="2 3">JCM14086</strain>
    </source>
</reference>
<evidence type="ECO:0000313" key="3">
    <source>
        <dbReference type="Proteomes" id="UP000525652"/>
    </source>
</evidence>
<gene>
    <name evidence="2" type="ORF">H5P30_10285</name>
</gene>
<dbReference type="SUPFAM" id="SSF51126">
    <property type="entry name" value="Pectin lyase-like"/>
    <property type="match status" value="2"/>
</dbReference>
<dbReference type="SMART" id="SM00710">
    <property type="entry name" value="PbH1"/>
    <property type="match status" value="4"/>
</dbReference>
<feature type="signal peptide" evidence="1">
    <location>
        <begin position="1"/>
        <end position="27"/>
    </location>
</feature>